<accession>A0A9R1VLA2</accession>
<sequence length="152" mass="17603">MTSFCLRGDYLNTMFVVTLPIAFGMAMENNLDYCTWFLTRLKEALGVAREVSLITNMDDVVSFCICHAFPYSHHGDTSKSVFMYMCIICISSRILEPLLWLASKSYTMCNFEQNVLQLTYDEHEVLVNIGYAKWARSYFPNIHWNVLNIDIP</sequence>
<organism evidence="1 2">
    <name type="scientific">Lactuca sativa</name>
    <name type="common">Garden lettuce</name>
    <dbReference type="NCBI Taxonomy" id="4236"/>
    <lineage>
        <taxon>Eukaryota</taxon>
        <taxon>Viridiplantae</taxon>
        <taxon>Streptophyta</taxon>
        <taxon>Embryophyta</taxon>
        <taxon>Tracheophyta</taxon>
        <taxon>Spermatophyta</taxon>
        <taxon>Magnoliopsida</taxon>
        <taxon>eudicotyledons</taxon>
        <taxon>Gunneridae</taxon>
        <taxon>Pentapetalae</taxon>
        <taxon>asterids</taxon>
        <taxon>campanulids</taxon>
        <taxon>Asterales</taxon>
        <taxon>Asteraceae</taxon>
        <taxon>Cichorioideae</taxon>
        <taxon>Cichorieae</taxon>
        <taxon>Lactucinae</taxon>
        <taxon>Lactuca</taxon>
    </lineage>
</organism>
<name>A0A9R1VLA2_LACSA</name>
<dbReference type="EMBL" id="NBSK02000005">
    <property type="protein sequence ID" value="KAJ0206877.1"/>
    <property type="molecule type" value="Genomic_DNA"/>
</dbReference>
<evidence type="ECO:0000313" key="1">
    <source>
        <dbReference type="EMBL" id="KAJ0206877.1"/>
    </source>
</evidence>
<protein>
    <submittedName>
        <fullName evidence="1">Uncharacterized protein</fullName>
    </submittedName>
</protein>
<proteinExistence type="predicted"/>
<dbReference type="AlphaFoldDB" id="A0A9R1VLA2"/>
<gene>
    <name evidence="1" type="ORF">LSAT_V11C500248930</name>
</gene>
<keyword evidence="2" id="KW-1185">Reference proteome</keyword>
<dbReference type="Proteomes" id="UP000235145">
    <property type="component" value="Unassembled WGS sequence"/>
</dbReference>
<evidence type="ECO:0000313" key="2">
    <source>
        <dbReference type="Proteomes" id="UP000235145"/>
    </source>
</evidence>
<comment type="caution">
    <text evidence="1">The sequence shown here is derived from an EMBL/GenBank/DDBJ whole genome shotgun (WGS) entry which is preliminary data.</text>
</comment>
<reference evidence="1 2" key="1">
    <citation type="journal article" date="2017" name="Nat. Commun.">
        <title>Genome assembly with in vitro proximity ligation data and whole-genome triplication in lettuce.</title>
        <authorList>
            <person name="Reyes-Chin-Wo S."/>
            <person name="Wang Z."/>
            <person name="Yang X."/>
            <person name="Kozik A."/>
            <person name="Arikit S."/>
            <person name="Song C."/>
            <person name="Xia L."/>
            <person name="Froenicke L."/>
            <person name="Lavelle D.O."/>
            <person name="Truco M.J."/>
            <person name="Xia R."/>
            <person name="Zhu S."/>
            <person name="Xu C."/>
            <person name="Xu H."/>
            <person name="Xu X."/>
            <person name="Cox K."/>
            <person name="Korf I."/>
            <person name="Meyers B.C."/>
            <person name="Michelmore R.W."/>
        </authorList>
    </citation>
    <scope>NUCLEOTIDE SEQUENCE [LARGE SCALE GENOMIC DNA]</scope>
    <source>
        <strain evidence="2">cv. Salinas</strain>
        <tissue evidence="1">Seedlings</tissue>
    </source>
</reference>